<protein>
    <recommendedName>
        <fullName evidence="3">Hydrogenase</fullName>
    </recommendedName>
</protein>
<reference evidence="1 2" key="1">
    <citation type="submission" date="2017-05" db="EMBL/GenBank/DDBJ databases">
        <authorList>
            <person name="Varghese N."/>
            <person name="Submissions S."/>
        </authorList>
    </citation>
    <scope>NUCLEOTIDE SEQUENCE [LARGE SCALE GENOMIC DNA]</scope>
    <source>
        <strain evidence="1 2">DSM 16304</strain>
    </source>
</reference>
<accession>A0A521BZQ1</accession>
<name>A0A521BZQ1_9BACT</name>
<evidence type="ECO:0008006" key="3">
    <source>
        <dbReference type="Google" id="ProtNLM"/>
    </source>
</evidence>
<dbReference type="PANTHER" id="PTHR40447">
    <property type="entry name" value="ANAEROBIC SULFITE REDUCTASE SUBUNIT A"/>
    <property type="match status" value="1"/>
</dbReference>
<dbReference type="EMBL" id="FXTM01000009">
    <property type="protein sequence ID" value="SMO52608.1"/>
    <property type="molecule type" value="Genomic_DNA"/>
</dbReference>
<evidence type="ECO:0000313" key="1">
    <source>
        <dbReference type="EMBL" id="SMO52608.1"/>
    </source>
</evidence>
<dbReference type="Proteomes" id="UP000317315">
    <property type="component" value="Unassembled WGS sequence"/>
</dbReference>
<proteinExistence type="predicted"/>
<dbReference type="AlphaFoldDB" id="A0A521BZQ1"/>
<gene>
    <name evidence="1" type="ORF">SAMN06269117_10913</name>
</gene>
<dbReference type="PANTHER" id="PTHR40447:SF1">
    <property type="entry name" value="ANAEROBIC SULFITE REDUCTASE SUBUNIT A"/>
    <property type="match status" value="1"/>
</dbReference>
<sequence>MEFHLDKAKILSKADLKEFLEGLKNFGTLIAPKRKGEKFVFDRVENVDEVELNYTRTILPPKKFLLPYRRERFSYNLETLEFENPPFTENQVIFGIHSCDLHGITILDSIYLKENPDPKYLDVRRKTILIGVSCKPDEYCFCLSTGTAFPDGANWDLFLTDIGNDYFITVGSPKGDEVLISLKHLLREITQEDLNLYKKTSSRKKNAL</sequence>
<evidence type="ECO:0000313" key="2">
    <source>
        <dbReference type="Proteomes" id="UP000317315"/>
    </source>
</evidence>
<keyword evidence="2" id="KW-1185">Reference proteome</keyword>
<dbReference type="RefSeq" id="WP_246051329.1">
    <property type="nucleotide sequence ID" value="NZ_FXTM01000009.1"/>
</dbReference>
<organism evidence="1 2">
    <name type="scientific">Balnearium lithotrophicum</name>
    <dbReference type="NCBI Taxonomy" id="223788"/>
    <lineage>
        <taxon>Bacteria</taxon>
        <taxon>Pseudomonadati</taxon>
        <taxon>Aquificota</taxon>
        <taxon>Aquificia</taxon>
        <taxon>Desulfurobacteriales</taxon>
        <taxon>Desulfurobacteriaceae</taxon>
        <taxon>Balnearium</taxon>
    </lineage>
</organism>